<accession>A0A3D9KSY4</accession>
<dbReference type="InterPro" id="IPR045886">
    <property type="entry name" value="ThiF/MoeB/HesA"/>
</dbReference>
<comment type="caution">
    <text evidence="2">The sequence shown here is derived from an EMBL/GenBank/DDBJ whole genome shotgun (WGS) entry which is preliminary data.</text>
</comment>
<dbReference type="GO" id="GO:0008641">
    <property type="term" value="F:ubiquitin-like modifier activating enzyme activity"/>
    <property type="evidence" value="ECO:0007669"/>
    <property type="project" value="InterPro"/>
</dbReference>
<dbReference type="Proteomes" id="UP000256977">
    <property type="component" value="Unassembled WGS sequence"/>
</dbReference>
<dbReference type="InterPro" id="IPR000594">
    <property type="entry name" value="ThiF_NAD_FAD-bd"/>
</dbReference>
<dbReference type="GO" id="GO:0032446">
    <property type="term" value="P:protein modification by small protein conjugation"/>
    <property type="evidence" value="ECO:0007669"/>
    <property type="project" value="TreeGrafter"/>
</dbReference>
<proteinExistence type="predicted"/>
<dbReference type="GO" id="GO:0016779">
    <property type="term" value="F:nucleotidyltransferase activity"/>
    <property type="evidence" value="ECO:0007669"/>
    <property type="project" value="TreeGrafter"/>
</dbReference>
<organism evidence="2 3">
    <name type="scientific">Cohnella phaseoli</name>
    <dbReference type="NCBI Taxonomy" id="456490"/>
    <lineage>
        <taxon>Bacteria</taxon>
        <taxon>Bacillati</taxon>
        <taxon>Bacillota</taxon>
        <taxon>Bacilli</taxon>
        <taxon>Bacillales</taxon>
        <taxon>Paenibacillaceae</taxon>
        <taxon>Cohnella</taxon>
    </lineage>
</organism>
<dbReference type="SUPFAM" id="SSF69572">
    <property type="entry name" value="Activating enzymes of the ubiquitin-like proteins"/>
    <property type="match status" value="1"/>
</dbReference>
<feature type="domain" description="THIF-type NAD/FAD binding fold" evidence="1">
    <location>
        <begin position="215"/>
        <end position="380"/>
    </location>
</feature>
<dbReference type="EMBL" id="QRDZ01000001">
    <property type="protein sequence ID" value="RED89166.1"/>
    <property type="molecule type" value="Genomic_DNA"/>
</dbReference>
<dbReference type="GO" id="GO:0005737">
    <property type="term" value="C:cytoplasm"/>
    <property type="evidence" value="ECO:0007669"/>
    <property type="project" value="TreeGrafter"/>
</dbReference>
<gene>
    <name evidence="2" type="ORF">DFP98_101137</name>
</gene>
<sequence>MGQLEANNQDFLEEFEVYWQRSDACYREAHVLFDEENNTIREIDLYLMSLDGVTYFVCEKSFNPDHYIQSVFKEETKNVTKRRCLFIPLREGTFIKPSQVHQKWTFKELKELVYSNITSEDRKKLVQLIQRNPKSNTRYDYVLFGLPINQEKNALFGMVIHYEEGMIKSKKTKVQLHPLIQTPVKIEVFPFAVTRHHKDFLLARTGADSSFVGKHAIVIGVGAIGSVVAMGLAKSGFGTITLIDHDRIDIENVYRHVLGADLLYNRDTPNELNRYKKVEALKIEIERKYPLTKVIAIDKKFNTVLEMETIDWDKADIIIVCMGSPNAEMAINRHFHQLSQSPPLIHAWVEPFGVGGHVLLTLNQEKQGCYQCLFRPLSDEDSIENLSGFAQAGQSFTKSLGGCGTYFTPYSFLDSEETANQVLRTIHRLSRKQIKGNPIFSWKGDPTLFLNEGFKLSDRFHMTEEQLMKNSTLYYDPNCPVCSNKETPH</sequence>
<keyword evidence="3" id="KW-1185">Reference proteome</keyword>
<dbReference type="InterPro" id="IPR035985">
    <property type="entry name" value="Ubiquitin-activating_enz"/>
</dbReference>
<reference evidence="2 3" key="1">
    <citation type="submission" date="2018-07" db="EMBL/GenBank/DDBJ databases">
        <title>Genomic Encyclopedia of Type Strains, Phase III (KMG-III): the genomes of soil and plant-associated and newly described type strains.</title>
        <authorList>
            <person name="Whitman W."/>
        </authorList>
    </citation>
    <scope>NUCLEOTIDE SEQUENCE [LARGE SCALE GENOMIC DNA]</scope>
    <source>
        <strain evidence="2 3">CECT 7287</strain>
    </source>
</reference>
<dbReference type="PANTHER" id="PTHR10953">
    <property type="entry name" value="UBIQUITIN-ACTIVATING ENZYME E1"/>
    <property type="match status" value="1"/>
</dbReference>
<evidence type="ECO:0000313" key="3">
    <source>
        <dbReference type="Proteomes" id="UP000256977"/>
    </source>
</evidence>
<dbReference type="AlphaFoldDB" id="A0A3D9KSY4"/>
<name>A0A3D9KSY4_9BACL</name>
<evidence type="ECO:0000259" key="1">
    <source>
        <dbReference type="Pfam" id="PF00899"/>
    </source>
</evidence>
<evidence type="ECO:0000313" key="2">
    <source>
        <dbReference type="EMBL" id="RED89166.1"/>
    </source>
</evidence>
<dbReference type="PANTHER" id="PTHR10953:SF102">
    <property type="entry name" value="ADENYLYLTRANSFERASE AND SULFURTRANSFERASE MOCS3"/>
    <property type="match status" value="1"/>
</dbReference>
<dbReference type="GO" id="GO:0004792">
    <property type="term" value="F:thiosulfate-cyanide sulfurtransferase activity"/>
    <property type="evidence" value="ECO:0007669"/>
    <property type="project" value="TreeGrafter"/>
</dbReference>
<dbReference type="Gene3D" id="3.40.50.720">
    <property type="entry name" value="NAD(P)-binding Rossmann-like Domain"/>
    <property type="match status" value="1"/>
</dbReference>
<dbReference type="Pfam" id="PF00899">
    <property type="entry name" value="ThiF"/>
    <property type="match status" value="1"/>
</dbReference>
<protein>
    <submittedName>
        <fullName evidence="2">ThiF family protein</fullName>
    </submittedName>
</protein>